<reference evidence="2" key="2">
    <citation type="journal article" date="2021" name="Genome Biol. Evol.">
        <title>Developing a high-quality reference genome for a parasitic bivalve with doubly uniparental inheritance (Bivalvia: Unionida).</title>
        <authorList>
            <person name="Smith C.H."/>
        </authorList>
    </citation>
    <scope>NUCLEOTIDE SEQUENCE</scope>
    <source>
        <strain evidence="2">CHS0354</strain>
        <tissue evidence="2">Mantle</tissue>
    </source>
</reference>
<evidence type="ECO:0000313" key="2">
    <source>
        <dbReference type="EMBL" id="KAK3602794.1"/>
    </source>
</evidence>
<gene>
    <name evidence="2" type="ORF">CHS0354_026344</name>
</gene>
<feature type="region of interest" description="Disordered" evidence="1">
    <location>
        <begin position="75"/>
        <end position="101"/>
    </location>
</feature>
<dbReference type="AlphaFoldDB" id="A0AAE0T3Q0"/>
<reference evidence="2" key="1">
    <citation type="journal article" date="2021" name="Genome Biol. Evol.">
        <title>A High-Quality Reference Genome for a Parasitic Bivalve with Doubly Uniparental Inheritance (Bivalvia: Unionida).</title>
        <authorList>
            <person name="Smith C.H."/>
        </authorList>
    </citation>
    <scope>NUCLEOTIDE SEQUENCE</scope>
    <source>
        <strain evidence="2">CHS0354</strain>
    </source>
</reference>
<evidence type="ECO:0000256" key="1">
    <source>
        <dbReference type="SAM" id="MobiDB-lite"/>
    </source>
</evidence>
<name>A0AAE0T3Q0_9BIVA</name>
<comment type="caution">
    <text evidence="2">The sequence shown here is derived from an EMBL/GenBank/DDBJ whole genome shotgun (WGS) entry which is preliminary data.</text>
</comment>
<feature type="compositionally biased region" description="Polar residues" evidence="1">
    <location>
        <begin position="81"/>
        <end position="95"/>
    </location>
</feature>
<keyword evidence="3" id="KW-1185">Reference proteome</keyword>
<evidence type="ECO:0000313" key="3">
    <source>
        <dbReference type="Proteomes" id="UP001195483"/>
    </source>
</evidence>
<protein>
    <submittedName>
        <fullName evidence="2">Uncharacterized protein</fullName>
    </submittedName>
</protein>
<proteinExistence type="predicted"/>
<organism evidence="2 3">
    <name type="scientific">Potamilus streckersoni</name>
    <dbReference type="NCBI Taxonomy" id="2493646"/>
    <lineage>
        <taxon>Eukaryota</taxon>
        <taxon>Metazoa</taxon>
        <taxon>Spiralia</taxon>
        <taxon>Lophotrochozoa</taxon>
        <taxon>Mollusca</taxon>
        <taxon>Bivalvia</taxon>
        <taxon>Autobranchia</taxon>
        <taxon>Heteroconchia</taxon>
        <taxon>Palaeoheterodonta</taxon>
        <taxon>Unionida</taxon>
        <taxon>Unionoidea</taxon>
        <taxon>Unionidae</taxon>
        <taxon>Ambleminae</taxon>
        <taxon>Lampsilini</taxon>
        <taxon>Potamilus</taxon>
    </lineage>
</organism>
<dbReference type="Proteomes" id="UP001195483">
    <property type="component" value="Unassembled WGS sequence"/>
</dbReference>
<dbReference type="EMBL" id="JAEAOA010001575">
    <property type="protein sequence ID" value="KAK3602794.1"/>
    <property type="molecule type" value="Genomic_DNA"/>
</dbReference>
<sequence length="101" mass="11654">MPAKRSFPESNTYKQERNNACQWELSGIKNLQARKKQCLIRGALLNQILRSKKETMSAKWNSPGQDFYKQEINNAPAKRSSPGSYTYMQERNNVNDGHGYI</sequence>
<accession>A0AAE0T3Q0</accession>
<reference evidence="2" key="3">
    <citation type="submission" date="2023-05" db="EMBL/GenBank/DDBJ databases">
        <authorList>
            <person name="Smith C.H."/>
        </authorList>
    </citation>
    <scope>NUCLEOTIDE SEQUENCE</scope>
    <source>
        <strain evidence="2">CHS0354</strain>
        <tissue evidence="2">Mantle</tissue>
    </source>
</reference>